<evidence type="ECO:0000259" key="6">
    <source>
        <dbReference type="PROSITE" id="PS50173"/>
    </source>
</evidence>
<dbReference type="OrthoDB" id="9808813at2"/>
<keyword evidence="2" id="KW-0515">Mutator protein</keyword>
<evidence type="ECO:0000256" key="5">
    <source>
        <dbReference type="ARBA" id="ARBA00022932"/>
    </source>
</evidence>
<reference evidence="7 8" key="1">
    <citation type="submission" date="2016-10" db="EMBL/GenBank/DDBJ databases">
        <authorList>
            <person name="de Groot N.N."/>
        </authorList>
    </citation>
    <scope>NUCLEOTIDE SEQUENCE [LARGE SCALE GENOMIC DNA]</scope>
    <source>
        <strain evidence="7 8">KHGC13</strain>
    </source>
</reference>
<name>A0A1I7GPT4_9FIRM</name>
<evidence type="ECO:0000256" key="1">
    <source>
        <dbReference type="ARBA" id="ARBA00010945"/>
    </source>
</evidence>
<keyword evidence="8" id="KW-1185">Reference proteome</keyword>
<dbReference type="PANTHER" id="PTHR11076:SF35">
    <property type="entry name" value="DNA REPAIR PROTEIN HOMOLOG YOBH"/>
    <property type="match status" value="1"/>
</dbReference>
<protein>
    <submittedName>
        <fullName evidence="7">DNA polymerase V</fullName>
    </submittedName>
</protein>
<dbReference type="SUPFAM" id="SSF56672">
    <property type="entry name" value="DNA/RNA polymerases"/>
    <property type="match status" value="1"/>
</dbReference>
<evidence type="ECO:0000256" key="2">
    <source>
        <dbReference type="ARBA" id="ARBA00022457"/>
    </source>
</evidence>
<comment type="similarity">
    <text evidence="1">Belongs to the DNA polymerase type-Y family.</text>
</comment>
<dbReference type="InterPro" id="IPR050116">
    <property type="entry name" value="DNA_polymerase-Y"/>
</dbReference>
<evidence type="ECO:0000313" key="7">
    <source>
        <dbReference type="EMBL" id="SFU50419.1"/>
    </source>
</evidence>
<dbReference type="PANTHER" id="PTHR11076">
    <property type="entry name" value="DNA REPAIR POLYMERASE UMUC / TRANSFERASE FAMILY MEMBER"/>
    <property type="match status" value="1"/>
</dbReference>
<evidence type="ECO:0000313" key="8">
    <source>
        <dbReference type="Proteomes" id="UP000198817"/>
    </source>
</evidence>
<keyword evidence="4" id="KW-0227">DNA damage</keyword>
<accession>A0A1I7GPT4</accession>
<dbReference type="Gene3D" id="1.10.150.20">
    <property type="entry name" value="5' to 3' exonuclease, C-terminal subdomain"/>
    <property type="match status" value="1"/>
</dbReference>
<dbReference type="STRING" id="155865.SAMN05216515_10816"/>
<dbReference type="InterPro" id="IPR043128">
    <property type="entry name" value="Rev_trsase/Diguanyl_cyclase"/>
</dbReference>
<dbReference type="Pfam" id="PF00817">
    <property type="entry name" value="IMS"/>
    <property type="match status" value="1"/>
</dbReference>
<dbReference type="InterPro" id="IPR001126">
    <property type="entry name" value="UmuC"/>
</dbReference>
<dbReference type="GO" id="GO:0042276">
    <property type="term" value="P:error-prone translesion synthesis"/>
    <property type="evidence" value="ECO:0007669"/>
    <property type="project" value="TreeGrafter"/>
</dbReference>
<dbReference type="RefSeq" id="WP_090470933.1">
    <property type="nucleotide sequence ID" value="NZ_FOWF01000008.1"/>
</dbReference>
<evidence type="ECO:0000256" key="4">
    <source>
        <dbReference type="ARBA" id="ARBA00022763"/>
    </source>
</evidence>
<organism evidence="7 8">
    <name type="scientific">Eubacterium pyruvativorans</name>
    <dbReference type="NCBI Taxonomy" id="155865"/>
    <lineage>
        <taxon>Bacteria</taxon>
        <taxon>Bacillati</taxon>
        <taxon>Bacillota</taxon>
        <taxon>Clostridia</taxon>
        <taxon>Eubacteriales</taxon>
        <taxon>Eubacteriaceae</taxon>
        <taxon>Eubacterium</taxon>
    </lineage>
</organism>
<dbReference type="GO" id="GO:0003684">
    <property type="term" value="F:damaged DNA binding"/>
    <property type="evidence" value="ECO:0007669"/>
    <property type="project" value="InterPro"/>
</dbReference>
<dbReference type="GO" id="GO:0009432">
    <property type="term" value="P:SOS response"/>
    <property type="evidence" value="ECO:0007669"/>
    <property type="project" value="TreeGrafter"/>
</dbReference>
<dbReference type="GO" id="GO:0003887">
    <property type="term" value="F:DNA-directed DNA polymerase activity"/>
    <property type="evidence" value="ECO:0007669"/>
    <property type="project" value="UniProtKB-KW"/>
</dbReference>
<sequence>MKDRAYICIDLKSFYASVECRERGLNPMTTHLVVADRSRTEKTICLAVSPALKAYGISGRARLFEVEQRVKEINALRQMRQGGRPLGEPCTDAEELRREPGRKLGFLAAPPRMALYMKYSTEIYRIYLRYVSAADIHVYSIDEVFMDVTDYLGPLGMTAEELARHMMAEVLGETGITATAGIGTNLYLAKIAMDIVAKHKPADEDGSRIAVLDEISYRRTLWDHRPLTDFWRLGRGYARKLEAHGMYTMGDVARCALERDQLLYDLFGVNAELLIDHSFGWEPCTMADVKAYRPKDTSMGTGQVLHCPYDVQSAGLVIREMTDMLVLDLVDRKLATDQLILDIGYDRESLTDPEIRKWYHGPLAADGYGRVVPKHAHGTVTLSHRSASTKEITETVMGLYDRIVEPHLLVRRITITANHLGEEESPGAGATEPEQLNFFTDYAEREAEAAREAEDREREKREQQAVLNIRKKFGKNALLKGMDLEEGATTIARNGQIGGHKA</sequence>
<keyword evidence="5" id="KW-0808">Transferase</keyword>
<dbReference type="GO" id="GO:0005829">
    <property type="term" value="C:cytosol"/>
    <property type="evidence" value="ECO:0007669"/>
    <property type="project" value="TreeGrafter"/>
</dbReference>
<dbReference type="EMBL" id="FPBT01000008">
    <property type="protein sequence ID" value="SFU50419.1"/>
    <property type="molecule type" value="Genomic_DNA"/>
</dbReference>
<dbReference type="GO" id="GO:0006281">
    <property type="term" value="P:DNA repair"/>
    <property type="evidence" value="ECO:0007669"/>
    <property type="project" value="InterPro"/>
</dbReference>
<proteinExistence type="inferred from homology"/>
<dbReference type="Gene3D" id="3.30.70.270">
    <property type="match status" value="1"/>
</dbReference>
<dbReference type="Proteomes" id="UP000198817">
    <property type="component" value="Unassembled WGS sequence"/>
</dbReference>
<evidence type="ECO:0000256" key="3">
    <source>
        <dbReference type="ARBA" id="ARBA00022695"/>
    </source>
</evidence>
<dbReference type="PROSITE" id="PS50173">
    <property type="entry name" value="UMUC"/>
    <property type="match status" value="1"/>
</dbReference>
<feature type="domain" description="UmuC" evidence="6">
    <location>
        <begin position="6"/>
        <end position="234"/>
    </location>
</feature>
<dbReference type="AlphaFoldDB" id="A0A1I7GPT4"/>
<keyword evidence="5" id="KW-0239">DNA-directed DNA polymerase</keyword>
<gene>
    <name evidence="7" type="ORF">SAMN05216508_10853</name>
</gene>
<keyword evidence="3" id="KW-0548">Nucleotidyltransferase</keyword>
<dbReference type="InterPro" id="IPR043502">
    <property type="entry name" value="DNA/RNA_pol_sf"/>
</dbReference>